<accession>A0ACB9JLW4</accession>
<reference evidence="2" key="1">
    <citation type="journal article" date="2022" name="Mol. Ecol. Resour.">
        <title>The genomes of chicory, endive, great burdock and yacon provide insights into Asteraceae palaeo-polyploidization history and plant inulin production.</title>
        <authorList>
            <person name="Fan W."/>
            <person name="Wang S."/>
            <person name="Wang H."/>
            <person name="Wang A."/>
            <person name="Jiang F."/>
            <person name="Liu H."/>
            <person name="Zhao H."/>
            <person name="Xu D."/>
            <person name="Zhang Y."/>
        </authorList>
    </citation>
    <scope>NUCLEOTIDE SEQUENCE [LARGE SCALE GENOMIC DNA]</scope>
    <source>
        <strain evidence="2">cv. Yunnan</strain>
    </source>
</reference>
<evidence type="ECO:0000313" key="2">
    <source>
        <dbReference type="Proteomes" id="UP001056120"/>
    </source>
</evidence>
<reference evidence="1 2" key="2">
    <citation type="journal article" date="2022" name="Mol. Ecol. Resour.">
        <title>The genomes of chicory, endive, great burdock and yacon provide insights into Asteraceae paleo-polyploidization history and plant inulin production.</title>
        <authorList>
            <person name="Fan W."/>
            <person name="Wang S."/>
            <person name="Wang H."/>
            <person name="Wang A."/>
            <person name="Jiang F."/>
            <person name="Liu H."/>
            <person name="Zhao H."/>
            <person name="Xu D."/>
            <person name="Zhang Y."/>
        </authorList>
    </citation>
    <scope>NUCLEOTIDE SEQUENCE [LARGE SCALE GENOMIC DNA]</scope>
    <source>
        <strain evidence="2">cv. Yunnan</strain>
        <tissue evidence="1">Leaves</tissue>
    </source>
</reference>
<sequence>MINLSSKLPLLQHVGAMAAARAGHVVAGKNGGARPVEETGQAGGAGPVVLAPASTGAAVVAPKRSAYLGRIEDLGQEYLL</sequence>
<proteinExistence type="predicted"/>
<comment type="caution">
    <text evidence="1">The sequence shown here is derived from an EMBL/GenBank/DDBJ whole genome shotgun (WGS) entry which is preliminary data.</text>
</comment>
<gene>
    <name evidence="1" type="ORF">L1987_08216</name>
</gene>
<dbReference type="Proteomes" id="UP001056120">
    <property type="component" value="Linkage Group LG03"/>
</dbReference>
<evidence type="ECO:0000313" key="1">
    <source>
        <dbReference type="EMBL" id="KAI3820668.1"/>
    </source>
</evidence>
<protein>
    <submittedName>
        <fullName evidence="1">Uncharacterized protein</fullName>
    </submittedName>
</protein>
<dbReference type="EMBL" id="CM042020">
    <property type="protein sequence ID" value="KAI3820668.1"/>
    <property type="molecule type" value="Genomic_DNA"/>
</dbReference>
<organism evidence="1 2">
    <name type="scientific">Smallanthus sonchifolius</name>
    <dbReference type="NCBI Taxonomy" id="185202"/>
    <lineage>
        <taxon>Eukaryota</taxon>
        <taxon>Viridiplantae</taxon>
        <taxon>Streptophyta</taxon>
        <taxon>Embryophyta</taxon>
        <taxon>Tracheophyta</taxon>
        <taxon>Spermatophyta</taxon>
        <taxon>Magnoliopsida</taxon>
        <taxon>eudicotyledons</taxon>
        <taxon>Gunneridae</taxon>
        <taxon>Pentapetalae</taxon>
        <taxon>asterids</taxon>
        <taxon>campanulids</taxon>
        <taxon>Asterales</taxon>
        <taxon>Asteraceae</taxon>
        <taxon>Asteroideae</taxon>
        <taxon>Heliantheae alliance</taxon>
        <taxon>Millerieae</taxon>
        <taxon>Smallanthus</taxon>
    </lineage>
</organism>
<keyword evidence="2" id="KW-1185">Reference proteome</keyword>
<name>A0ACB9JLW4_9ASTR</name>